<reference evidence="1" key="1">
    <citation type="submission" date="2023-03" db="EMBL/GenBank/DDBJ databases">
        <authorList>
            <person name="Aguilar E."/>
            <person name="Antigua R."/>
            <person name="Antonino C."/>
            <person name="Bisram R."/>
            <person name="Chen J."/>
            <person name="Davilmar B."/>
            <person name="Del R.K."/>
            <person name="Germosen J."/>
            <person name="Hernandez J."/>
            <person name="Kelloggs L."/>
            <person name="Lema C."/>
            <person name="Li J."/>
            <person name="Melendez A."/>
            <person name="Mohammed I."/>
            <person name="Ryan A."/>
            <person name="Singh S."/>
            <person name="Tariq H."/>
            <person name="Golebiewska U.P."/>
            <person name="Russell D.A."/>
            <person name="Jacobs-Sera D."/>
            <person name="Hatfull G.F."/>
        </authorList>
    </citation>
    <scope>NUCLEOTIDE SEQUENCE</scope>
</reference>
<keyword evidence="2" id="KW-1185">Reference proteome</keyword>
<evidence type="ECO:0000313" key="2">
    <source>
        <dbReference type="Proteomes" id="UP001242841"/>
    </source>
</evidence>
<accession>A0AAF0GNN1</accession>
<organism evidence="1 2">
    <name type="scientific">Rhodococcus phage Trogglehumper</name>
    <dbReference type="NCBI Taxonomy" id="3038381"/>
    <lineage>
        <taxon>Viruses</taxon>
        <taxon>Duplodnaviria</taxon>
        <taxon>Heunggongvirae</taxon>
        <taxon>Uroviricota</taxon>
        <taxon>Caudoviricetes</taxon>
        <taxon>Caudoviricetes incertae sedis</taxon>
        <taxon>Trogglehumpervirus</taxon>
        <taxon>Trogglehumpervirus trogglehumper</taxon>
    </lineage>
</organism>
<evidence type="ECO:0000313" key="1">
    <source>
        <dbReference type="EMBL" id="WGH21948.1"/>
    </source>
</evidence>
<dbReference type="EMBL" id="OQ709222">
    <property type="protein sequence ID" value="WGH21948.1"/>
    <property type="molecule type" value="Genomic_DNA"/>
</dbReference>
<dbReference type="Proteomes" id="UP001242841">
    <property type="component" value="Segment"/>
</dbReference>
<sequence length="194" mass="22058">MTRFNHFVIHGINPEPWKVGPVSTSRAGGKLTSYVAPDAELAGFQSSVQDVLSQHPLLRGLKEPLLKPPYQIRFFWWRQIIQYQGAKRMVTRQRVDQTNMQKACEDALQPQKKTKYREFFPGVIENDRHCQFSGGLIVEQEKDVYPVIAIEIASEISTTGQMVLPLNMMDETANAVVLAMQEGNFHDVRDGDLI</sequence>
<protein>
    <submittedName>
        <fullName evidence="1">RusA-like resolvase</fullName>
    </submittedName>
</protein>
<name>A0AAF0GNN1_9CAUD</name>
<gene>
    <name evidence="1" type="primary">66</name>
    <name evidence="1" type="ORF">SEA_TROGGLEHUMPER_66</name>
</gene>
<proteinExistence type="predicted"/>